<protein>
    <recommendedName>
        <fullName evidence="3">Transposase</fullName>
    </recommendedName>
</protein>
<reference evidence="1" key="1">
    <citation type="submission" date="2025-08" db="UniProtKB">
        <authorList>
            <consortium name="Ensembl"/>
        </authorList>
    </citation>
    <scope>IDENTIFICATION</scope>
</reference>
<dbReference type="Ensembl" id="ENSCSRT00000018155.1">
    <property type="protein sequence ID" value="ENSCSRP00000017356.1"/>
    <property type="gene ID" value="ENSCSRG00000013349.1"/>
</dbReference>
<keyword evidence="2" id="KW-1185">Reference proteome</keyword>
<dbReference type="PANTHER" id="PTHR46060">
    <property type="entry name" value="MARINER MOS1 TRANSPOSASE-LIKE PROTEIN"/>
    <property type="match status" value="1"/>
</dbReference>
<evidence type="ECO:0008006" key="3">
    <source>
        <dbReference type="Google" id="ProtNLM"/>
    </source>
</evidence>
<reference evidence="1" key="2">
    <citation type="submission" date="2025-09" db="UniProtKB">
        <authorList>
            <consortium name="Ensembl"/>
        </authorList>
    </citation>
    <scope>IDENTIFICATION</scope>
</reference>
<dbReference type="Proteomes" id="UP000694403">
    <property type="component" value="Unplaced"/>
</dbReference>
<dbReference type="AlphaFoldDB" id="A0A8C3SQF4"/>
<dbReference type="InterPro" id="IPR036397">
    <property type="entry name" value="RNaseH_sf"/>
</dbReference>
<dbReference type="InterPro" id="IPR052709">
    <property type="entry name" value="Transposase-MT_Hybrid"/>
</dbReference>
<proteinExistence type="predicted"/>
<dbReference type="Gene3D" id="3.30.420.10">
    <property type="entry name" value="Ribonuclease H-like superfamily/Ribonuclease H"/>
    <property type="match status" value="1"/>
</dbReference>
<organism evidence="1 2">
    <name type="scientific">Chelydra serpentina</name>
    <name type="common">Snapping turtle</name>
    <name type="synonym">Testudo serpentina</name>
    <dbReference type="NCBI Taxonomy" id="8475"/>
    <lineage>
        <taxon>Eukaryota</taxon>
        <taxon>Metazoa</taxon>
        <taxon>Chordata</taxon>
        <taxon>Craniata</taxon>
        <taxon>Vertebrata</taxon>
        <taxon>Euteleostomi</taxon>
        <taxon>Archelosauria</taxon>
        <taxon>Testudinata</taxon>
        <taxon>Testudines</taxon>
        <taxon>Cryptodira</taxon>
        <taxon>Durocryptodira</taxon>
        <taxon>Americhelydia</taxon>
        <taxon>Chelydroidea</taxon>
        <taxon>Chelydridae</taxon>
        <taxon>Chelydra</taxon>
    </lineage>
</organism>
<accession>A0A8C3SQF4</accession>
<name>A0A8C3SQF4_CHESE</name>
<dbReference type="PANTHER" id="PTHR46060:SF1">
    <property type="entry name" value="MARINER MOS1 TRANSPOSASE-LIKE PROTEIN"/>
    <property type="match status" value="1"/>
</dbReference>
<sequence>HFLYLFRICTWMYPSEPVTEDLKNVKNEIRVVIKYFHKKRNIWNFLLLQYNESPHTSQVAVTIATKCGFHLLPHPAYSPDLAPSDFLLLPKLKEDLCRKSFSDDHELLLSAEKFLDMQDKNLYRIGIVKLQLLRTKCIHVKGGGYTVY</sequence>
<dbReference type="GO" id="GO:0003676">
    <property type="term" value="F:nucleic acid binding"/>
    <property type="evidence" value="ECO:0007669"/>
    <property type="project" value="InterPro"/>
</dbReference>
<evidence type="ECO:0000313" key="1">
    <source>
        <dbReference type="Ensembl" id="ENSCSRP00000017356.1"/>
    </source>
</evidence>
<evidence type="ECO:0000313" key="2">
    <source>
        <dbReference type="Proteomes" id="UP000694403"/>
    </source>
</evidence>